<dbReference type="Pfam" id="PF07727">
    <property type="entry name" value="RVT_2"/>
    <property type="match status" value="1"/>
</dbReference>
<feature type="domain" description="Reverse transcriptase Ty1/copia-type" evidence="1">
    <location>
        <begin position="1"/>
        <end position="49"/>
    </location>
</feature>
<name>A0A699WU15_TANCI</name>
<feature type="non-terminal residue" evidence="2">
    <location>
        <position position="49"/>
    </location>
</feature>
<organism evidence="2">
    <name type="scientific">Tanacetum cinerariifolium</name>
    <name type="common">Dalmatian daisy</name>
    <name type="synonym">Chrysanthemum cinerariifolium</name>
    <dbReference type="NCBI Taxonomy" id="118510"/>
    <lineage>
        <taxon>Eukaryota</taxon>
        <taxon>Viridiplantae</taxon>
        <taxon>Streptophyta</taxon>
        <taxon>Embryophyta</taxon>
        <taxon>Tracheophyta</taxon>
        <taxon>Spermatophyta</taxon>
        <taxon>Magnoliopsida</taxon>
        <taxon>eudicotyledons</taxon>
        <taxon>Gunneridae</taxon>
        <taxon>Pentapetalae</taxon>
        <taxon>asterids</taxon>
        <taxon>campanulids</taxon>
        <taxon>Asterales</taxon>
        <taxon>Asteraceae</taxon>
        <taxon>Asteroideae</taxon>
        <taxon>Anthemideae</taxon>
        <taxon>Anthemidinae</taxon>
        <taxon>Tanacetum</taxon>
    </lineage>
</organism>
<proteinExistence type="predicted"/>
<reference evidence="2" key="1">
    <citation type="journal article" date="2019" name="Sci. Rep.">
        <title>Draft genome of Tanacetum cinerariifolium, the natural source of mosquito coil.</title>
        <authorList>
            <person name="Yamashiro T."/>
            <person name="Shiraishi A."/>
            <person name="Satake H."/>
            <person name="Nakayama K."/>
        </authorList>
    </citation>
    <scope>NUCLEOTIDE SEQUENCE</scope>
</reference>
<sequence>MDVKSVFLYGTIDEEVYVIKLPRFQDPKFPAKVYKVEKAMYGLHQAPRA</sequence>
<protein>
    <submittedName>
        <fullName evidence="2">Retrotransposon protein, putative, unclassified</fullName>
    </submittedName>
</protein>
<comment type="caution">
    <text evidence="2">The sequence shown here is derived from an EMBL/GenBank/DDBJ whole genome shotgun (WGS) entry which is preliminary data.</text>
</comment>
<evidence type="ECO:0000259" key="1">
    <source>
        <dbReference type="Pfam" id="PF07727"/>
    </source>
</evidence>
<gene>
    <name evidence="2" type="ORF">Tci_921035</name>
</gene>
<dbReference type="InterPro" id="IPR013103">
    <property type="entry name" value="RVT_2"/>
</dbReference>
<evidence type="ECO:0000313" key="2">
    <source>
        <dbReference type="EMBL" id="GFD49066.1"/>
    </source>
</evidence>
<dbReference type="EMBL" id="BKCJ011735165">
    <property type="protein sequence ID" value="GFD49066.1"/>
    <property type="molecule type" value="Genomic_DNA"/>
</dbReference>
<dbReference type="AlphaFoldDB" id="A0A699WU15"/>
<accession>A0A699WU15</accession>